<organism evidence="2">
    <name type="scientific">Ixodes ricinus</name>
    <name type="common">Common tick</name>
    <name type="synonym">Acarus ricinus</name>
    <dbReference type="NCBI Taxonomy" id="34613"/>
    <lineage>
        <taxon>Eukaryota</taxon>
        <taxon>Metazoa</taxon>
        <taxon>Ecdysozoa</taxon>
        <taxon>Arthropoda</taxon>
        <taxon>Chelicerata</taxon>
        <taxon>Arachnida</taxon>
        <taxon>Acari</taxon>
        <taxon>Parasitiformes</taxon>
        <taxon>Ixodida</taxon>
        <taxon>Ixodoidea</taxon>
        <taxon>Ixodidae</taxon>
        <taxon>Ixodinae</taxon>
        <taxon>Ixodes</taxon>
    </lineage>
</organism>
<dbReference type="EMBL" id="GIFC01013675">
    <property type="protein sequence ID" value="MXU95758.1"/>
    <property type="molecule type" value="Transcribed_RNA"/>
</dbReference>
<protein>
    <submittedName>
        <fullName evidence="2">Putative secreted protein</fullName>
    </submittedName>
</protein>
<dbReference type="AlphaFoldDB" id="A0A6B0V351"/>
<accession>A0A6B0V351</accession>
<feature type="region of interest" description="Disordered" evidence="1">
    <location>
        <begin position="171"/>
        <end position="194"/>
    </location>
</feature>
<name>A0A6B0V351_IXORI</name>
<reference evidence="2" key="1">
    <citation type="submission" date="2019-12" db="EMBL/GenBank/DDBJ databases">
        <title>An insight into the sialome of adult female Ixodes ricinus ticks feeding for 6 days.</title>
        <authorList>
            <person name="Perner J."/>
            <person name="Ribeiro J.M.C."/>
        </authorList>
    </citation>
    <scope>NUCLEOTIDE SEQUENCE</scope>
    <source>
        <strain evidence="2">Semi-engorged</strain>
        <tissue evidence="2">Salivary glands</tissue>
    </source>
</reference>
<evidence type="ECO:0000313" key="2">
    <source>
        <dbReference type="EMBL" id="MXU95758.1"/>
    </source>
</evidence>
<sequence length="194" mass="21950">MRRDATSAAILVSFLLAFRNNRIATANGTTSRLVQCNFTVERSSARRLAFREAQKQSLDKSVATGLDVNRLTVRSRDRGWGEEETKARWERRSGLEGSGRSPGLSFQVYARLALNYSTTRAVNVGILSNRLDMLPYDNIRDVGTFHVRNAIAKKFSAHFFLFGDRFGSTSETERQMRRSEETRCGHRSSGRDCC</sequence>
<proteinExistence type="predicted"/>
<evidence type="ECO:0000256" key="1">
    <source>
        <dbReference type="SAM" id="MobiDB-lite"/>
    </source>
</evidence>